<dbReference type="SUPFAM" id="SSF81321">
    <property type="entry name" value="Family A G protein-coupled receptor-like"/>
    <property type="match status" value="1"/>
</dbReference>
<keyword evidence="10" id="KW-1185">Reference proteome</keyword>
<dbReference type="InterPro" id="IPR000276">
    <property type="entry name" value="GPCR_Rhodpsn"/>
</dbReference>
<protein>
    <submittedName>
        <fullName evidence="9">Beta-4C adrenergic receptor</fullName>
    </submittedName>
</protein>
<dbReference type="EMBL" id="MTYJ01000019">
    <property type="protein sequence ID" value="OQV22032.1"/>
    <property type="molecule type" value="Genomic_DNA"/>
</dbReference>
<reference evidence="10" key="1">
    <citation type="submission" date="2017-01" db="EMBL/GenBank/DDBJ databases">
        <title>Comparative genomics of anhydrobiosis in the tardigrade Hypsibius dujardini.</title>
        <authorList>
            <person name="Yoshida Y."/>
            <person name="Koutsovoulos G."/>
            <person name="Laetsch D."/>
            <person name="Stevens L."/>
            <person name="Kumar S."/>
            <person name="Horikawa D."/>
            <person name="Ishino K."/>
            <person name="Komine S."/>
            <person name="Tomita M."/>
            <person name="Blaxter M."/>
            <person name="Arakawa K."/>
        </authorList>
    </citation>
    <scope>NUCLEOTIDE SEQUENCE [LARGE SCALE GENOMIC DNA]</scope>
    <source>
        <strain evidence="10">Z151</strain>
    </source>
</reference>
<dbReference type="PRINTS" id="PR00237">
    <property type="entry name" value="GPCRRHODOPSN"/>
</dbReference>
<feature type="transmembrane region" description="Helical" evidence="7">
    <location>
        <begin position="259"/>
        <end position="280"/>
    </location>
</feature>
<proteinExistence type="predicted"/>
<evidence type="ECO:0000313" key="9">
    <source>
        <dbReference type="EMBL" id="OQV22032.1"/>
    </source>
</evidence>
<dbReference type="Proteomes" id="UP000192578">
    <property type="component" value="Unassembled WGS sequence"/>
</dbReference>
<keyword evidence="4 7" id="KW-1133">Transmembrane helix</keyword>
<dbReference type="InterPro" id="IPR017452">
    <property type="entry name" value="GPCR_Rhodpsn_7TM"/>
</dbReference>
<evidence type="ECO:0000313" key="10">
    <source>
        <dbReference type="Proteomes" id="UP000192578"/>
    </source>
</evidence>
<dbReference type="GO" id="GO:0042277">
    <property type="term" value="F:peptide binding"/>
    <property type="evidence" value="ECO:0007669"/>
    <property type="project" value="TreeGrafter"/>
</dbReference>
<feature type="transmembrane region" description="Helical" evidence="7">
    <location>
        <begin position="292"/>
        <end position="311"/>
    </location>
</feature>
<dbReference type="PROSITE" id="PS50262">
    <property type="entry name" value="G_PROTEIN_RECEP_F1_2"/>
    <property type="match status" value="1"/>
</dbReference>
<dbReference type="GO" id="GO:0004930">
    <property type="term" value="F:G protein-coupled receptor activity"/>
    <property type="evidence" value="ECO:0007669"/>
    <property type="project" value="InterPro"/>
</dbReference>
<evidence type="ECO:0000256" key="7">
    <source>
        <dbReference type="SAM" id="Phobius"/>
    </source>
</evidence>
<dbReference type="PANTHER" id="PTHR24241">
    <property type="entry name" value="NEUROPEPTIDE RECEPTOR-RELATED G-PROTEIN COUPLED RECEPTOR"/>
    <property type="match status" value="1"/>
</dbReference>
<comment type="caution">
    <text evidence="9">The sequence shown here is derived from an EMBL/GenBank/DDBJ whole genome shotgun (WGS) entry which is preliminary data.</text>
</comment>
<evidence type="ECO:0000256" key="4">
    <source>
        <dbReference type="ARBA" id="ARBA00022989"/>
    </source>
</evidence>
<evidence type="ECO:0000256" key="1">
    <source>
        <dbReference type="ARBA" id="ARBA00004651"/>
    </source>
</evidence>
<feature type="transmembrane region" description="Helical" evidence="7">
    <location>
        <begin position="200"/>
        <end position="224"/>
    </location>
</feature>
<gene>
    <name evidence="9" type="ORF">BV898_03879</name>
</gene>
<comment type="subcellular location">
    <subcellularLocation>
        <location evidence="1">Cell membrane</location>
        <topology evidence="1">Multi-pass membrane protein</topology>
    </subcellularLocation>
</comment>
<dbReference type="OrthoDB" id="6376512at2759"/>
<dbReference type="GO" id="GO:0005886">
    <property type="term" value="C:plasma membrane"/>
    <property type="evidence" value="ECO:0007669"/>
    <property type="project" value="UniProtKB-SubCell"/>
</dbReference>
<dbReference type="GO" id="GO:0032870">
    <property type="term" value="P:cellular response to hormone stimulus"/>
    <property type="evidence" value="ECO:0007669"/>
    <property type="project" value="TreeGrafter"/>
</dbReference>
<feature type="transmembrane region" description="Helical" evidence="7">
    <location>
        <begin position="120"/>
        <end position="138"/>
    </location>
</feature>
<keyword evidence="6 9" id="KW-0675">Receptor</keyword>
<evidence type="ECO:0000256" key="2">
    <source>
        <dbReference type="ARBA" id="ARBA00022475"/>
    </source>
</evidence>
<organism evidence="9 10">
    <name type="scientific">Hypsibius exemplaris</name>
    <name type="common">Freshwater tardigrade</name>
    <dbReference type="NCBI Taxonomy" id="2072580"/>
    <lineage>
        <taxon>Eukaryota</taxon>
        <taxon>Metazoa</taxon>
        <taxon>Ecdysozoa</taxon>
        <taxon>Tardigrada</taxon>
        <taxon>Eutardigrada</taxon>
        <taxon>Parachela</taxon>
        <taxon>Hypsibioidea</taxon>
        <taxon>Hypsibiidae</taxon>
        <taxon>Hypsibius</taxon>
    </lineage>
</organism>
<name>A0A1W0X411_HYPEX</name>
<dbReference type="Pfam" id="PF00001">
    <property type="entry name" value="7tm_1"/>
    <property type="match status" value="1"/>
</dbReference>
<dbReference type="CDD" id="cd00637">
    <property type="entry name" value="7tm_classA_rhodopsin-like"/>
    <property type="match status" value="1"/>
</dbReference>
<keyword evidence="5 7" id="KW-0472">Membrane</keyword>
<dbReference type="Gene3D" id="1.20.1070.10">
    <property type="entry name" value="Rhodopsin 7-helix transmembrane proteins"/>
    <property type="match status" value="1"/>
</dbReference>
<evidence type="ECO:0000256" key="6">
    <source>
        <dbReference type="ARBA" id="ARBA00023170"/>
    </source>
</evidence>
<accession>A0A1W0X411</accession>
<feature type="transmembrane region" description="Helical" evidence="7">
    <location>
        <begin position="159"/>
        <end position="180"/>
    </location>
</feature>
<keyword evidence="2" id="KW-1003">Cell membrane</keyword>
<dbReference type="AlphaFoldDB" id="A0A1W0X411"/>
<evidence type="ECO:0000256" key="5">
    <source>
        <dbReference type="ARBA" id="ARBA00023136"/>
    </source>
</evidence>
<evidence type="ECO:0000259" key="8">
    <source>
        <dbReference type="PROSITE" id="PS50262"/>
    </source>
</evidence>
<keyword evidence="3 7" id="KW-0812">Transmembrane</keyword>
<feature type="transmembrane region" description="Helical" evidence="7">
    <location>
        <begin position="79"/>
        <end position="100"/>
    </location>
</feature>
<evidence type="ECO:0000256" key="3">
    <source>
        <dbReference type="ARBA" id="ARBA00022692"/>
    </source>
</evidence>
<feature type="domain" description="G-protein coupled receptors family 1 profile" evidence="8">
    <location>
        <begin position="59"/>
        <end position="312"/>
    </location>
</feature>
<sequence length="348" mass="39938">MEDYHHHNFDPLQYPPFNHSLTSNRTTHFLSEVFVDDWAEGSLAKAVTVSIITCIIILFNVLIIGTLSSSVHAHSMIGYFMLSLAGADLLTGVLLTPISIYPALTGSWPYGRALCKLTAYLEVTLWAVVVYTVGWMAVDRYLAIRKPSRYDAIQTKIRCQCWVVFTWVTAIFLCSPTLFAHNRVTYIAQVNLCILDLNYMLAYSITLLILILGPTICTLIYCYYHVWKTMSELKRDIKEQEKEALTSTTENLKNPTHRLSFIIIVTFALGWFPWFILLTYEKAAHTTANVPYLHFACLWFGICGCCWKFPIYCCISRRFRRCLGHFFRSLCVKCRARKHVEDDSASVD</sequence>
<dbReference type="PANTHER" id="PTHR24241:SF170">
    <property type="entry name" value="G-PROTEIN COUPLED RECEPTORS FAMILY 1 PROFILE DOMAIN-CONTAINING PROTEIN"/>
    <property type="match status" value="1"/>
</dbReference>
<feature type="transmembrane region" description="Helical" evidence="7">
    <location>
        <begin position="46"/>
        <end position="67"/>
    </location>
</feature>